<reference evidence="1 2" key="1">
    <citation type="submission" date="2014-04" db="EMBL/GenBank/DDBJ databases">
        <authorList>
            <consortium name="DOE Joint Genome Institute"/>
            <person name="Kuo A."/>
            <person name="Gay G."/>
            <person name="Dore J."/>
            <person name="Kohler A."/>
            <person name="Nagy L.G."/>
            <person name="Floudas D."/>
            <person name="Copeland A."/>
            <person name="Barry K.W."/>
            <person name="Cichocki N."/>
            <person name="Veneault-Fourrey C."/>
            <person name="LaButti K."/>
            <person name="Lindquist E.A."/>
            <person name="Lipzen A."/>
            <person name="Lundell T."/>
            <person name="Morin E."/>
            <person name="Murat C."/>
            <person name="Sun H."/>
            <person name="Tunlid A."/>
            <person name="Henrissat B."/>
            <person name="Grigoriev I.V."/>
            <person name="Hibbett D.S."/>
            <person name="Martin F."/>
            <person name="Nordberg H.P."/>
            <person name="Cantor M.N."/>
            <person name="Hua S.X."/>
        </authorList>
    </citation>
    <scope>NUCLEOTIDE SEQUENCE [LARGE SCALE GENOMIC DNA]</scope>
    <source>
        <strain evidence="2">h7</strain>
    </source>
</reference>
<dbReference type="Proteomes" id="UP000053424">
    <property type="component" value="Unassembled WGS sequence"/>
</dbReference>
<reference evidence="2" key="2">
    <citation type="submission" date="2015-01" db="EMBL/GenBank/DDBJ databases">
        <title>Evolutionary Origins and Diversification of the Mycorrhizal Mutualists.</title>
        <authorList>
            <consortium name="DOE Joint Genome Institute"/>
            <consortium name="Mycorrhizal Genomics Consortium"/>
            <person name="Kohler A."/>
            <person name="Kuo A."/>
            <person name="Nagy L.G."/>
            <person name="Floudas D."/>
            <person name="Copeland A."/>
            <person name="Barry K.W."/>
            <person name="Cichocki N."/>
            <person name="Veneault-Fourrey C."/>
            <person name="LaButti K."/>
            <person name="Lindquist E.A."/>
            <person name="Lipzen A."/>
            <person name="Lundell T."/>
            <person name="Morin E."/>
            <person name="Murat C."/>
            <person name="Riley R."/>
            <person name="Ohm R."/>
            <person name="Sun H."/>
            <person name="Tunlid A."/>
            <person name="Henrissat B."/>
            <person name="Grigoriev I.V."/>
            <person name="Hibbett D.S."/>
            <person name="Martin F."/>
        </authorList>
    </citation>
    <scope>NUCLEOTIDE SEQUENCE [LARGE SCALE GENOMIC DNA]</scope>
    <source>
        <strain evidence="2">h7</strain>
    </source>
</reference>
<dbReference type="AlphaFoldDB" id="A0A0C3CRE0"/>
<evidence type="ECO:0000313" key="1">
    <source>
        <dbReference type="EMBL" id="KIM46629.1"/>
    </source>
</evidence>
<evidence type="ECO:0000313" key="2">
    <source>
        <dbReference type="Proteomes" id="UP000053424"/>
    </source>
</evidence>
<sequence>MQFAEYFLDHCSRSGISEDPIEKAKQKDSELHLTFHLFQALPSERIYANLRTIYRLKLLRSPGSLIDSMRGIVTWLEGQSRPPLDIYIKWQKEILEEEAYELEKSKCELAPATPSRVSLMIRKAVQWWLSFRVDWEQLNWRIFIFFERLSLAIYLFLTGRLTFGFREG</sequence>
<protein>
    <submittedName>
        <fullName evidence="1">Uncharacterized protein</fullName>
    </submittedName>
</protein>
<accession>A0A0C3CRE0</accession>
<keyword evidence="2" id="KW-1185">Reference proteome</keyword>
<name>A0A0C3CRE0_HEBCY</name>
<proteinExistence type="predicted"/>
<dbReference type="HOGENOM" id="CLU_1586688_0_0_1"/>
<dbReference type="EMBL" id="KN831770">
    <property type="protein sequence ID" value="KIM46629.1"/>
    <property type="molecule type" value="Genomic_DNA"/>
</dbReference>
<organism evidence="1 2">
    <name type="scientific">Hebeloma cylindrosporum</name>
    <dbReference type="NCBI Taxonomy" id="76867"/>
    <lineage>
        <taxon>Eukaryota</taxon>
        <taxon>Fungi</taxon>
        <taxon>Dikarya</taxon>
        <taxon>Basidiomycota</taxon>
        <taxon>Agaricomycotina</taxon>
        <taxon>Agaricomycetes</taxon>
        <taxon>Agaricomycetidae</taxon>
        <taxon>Agaricales</taxon>
        <taxon>Agaricineae</taxon>
        <taxon>Hymenogastraceae</taxon>
        <taxon>Hebeloma</taxon>
    </lineage>
</organism>
<gene>
    <name evidence="1" type="ORF">M413DRAFT_259744</name>
</gene>